<comment type="caution">
    <text evidence="1">The sequence shown here is derived from an EMBL/GenBank/DDBJ whole genome shotgun (WGS) entry which is preliminary data.</text>
</comment>
<dbReference type="AlphaFoldDB" id="A0A8S4RJ61"/>
<evidence type="ECO:0000313" key="1">
    <source>
        <dbReference type="EMBL" id="CAH2236679.1"/>
    </source>
</evidence>
<gene>
    <name evidence="1" type="primary">jg20898</name>
    <name evidence="1" type="ORF">PAEG_LOCUS14032</name>
</gene>
<evidence type="ECO:0000313" key="2">
    <source>
        <dbReference type="Proteomes" id="UP000838756"/>
    </source>
</evidence>
<keyword evidence="2" id="KW-1185">Reference proteome</keyword>
<proteinExistence type="predicted"/>
<organism evidence="1 2">
    <name type="scientific">Pararge aegeria aegeria</name>
    <dbReference type="NCBI Taxonomy" id="348720"/>
    <lineage>
        <taxon>Eukaryota</taxon>
        <taxon>Metazoa</taxon>
        <taxon>Ecdysozoa</taxon>
        <taxon>Arthropoda</taxon>
        <taxon>Hexapoda</taxon>
        <taxon>Insecta</taxon>
        <taxon>Pterygota</taxon>
        <taxon>Neoptera</taxon>
        <taxon>Endopterygota</taxon>
        <taxon>Lepidoptera</taxon>
        <taxon>Glossata</taxon>
        <taxon>Ditrysia</taxon>
        <taxon>Papilionoidea</taxon>
        <taxon>Nymphalidae</taxon>
        <taxon>Satyrinae</taxon>
        <taxon>Satyrini</taxon>
        <taxon>Parargina</taxon>
        <taxon>Pararge</taxon>
    </lineage>
</organism>
<dbReference type="Proteomes" id="UP000838756">
    <property type="component" value="Unassembled WGS sequence"/>
</dbReference>
<name>A0A8S4RJ61_9NEOP</name>
<accession>A0A8S4RJ61</accession>
<protein>
    <submittedName>
        <fullName evidence="1">Jg20898 protein</fullName>
    </submittedName>
</protein>
<dbReference type="EMBL" id="CAKXAJ010025217">
    <property type="protein sequence ID" value="CAH2236679.1"/>
    <property type="molecule type" value="Genomic_DNA"/>
</dbReference>
<reference evidence="1" key="1">
    <citation type="submission" date="2022-03" db="EMBL/GenBank/DDBJ databases">
        <authorList>
            <person name="Lindestad O."/>
        </authorList>
    </citation>
    <scope>NUCLEOTIDE SEQUENCE</scope>
</reference>
<sequence length="94" mass="10619">MTDDDDMMSKSKSKSVSLDKMRSGDKWYGLRCAFVGAEFESQHAPQKLSYVRFEQLNMTCFNKGEGEETSMFSIMFSKACGGHHYGPNSSHCSR</sequence>